<keyword evidence="11" id="KW-0963">Cytoplasm</keyword>
<dbReference type="AlphaFoldDB" id="A0A8H9KR59"/>
<evidence type="ECO:0000256" key="10">
    <source>
        <dbReference type="ARBA" id="ARBA00029986"/>
    </source>
</evidence>
<evidence type="ECO:0000256" key="13">
    <source>
        <dbReference type="RuleBase" id="RU003914"/>
    </source>
</evidence>
<dbReference type="Pfam" id="PF00254">
    <property type="entry name" value="FKBP_C"/>
    <property type="match status" value="1"/>
</dbReference>
<comment type="similarity">
    <text evidence="2 11 13">Belongs to the FKBP-type PPIase family. Tig subfamily.</text>
</comment>
<evidence type="ECO:0000256" key="2">
    <source>
        <dbReference type="ARBA" id="ARBA00005464"/>
    </source>
</evidence>
<evidence type="ECO:0000256" key="3">
    <source>
        <dbReference type="ARBA" id="ARBA00013194"/>
    </source>
</evidence>
<dbReference type="RefSeq" id="WP_035948806.1">
    <property type="nucleotide sequence ID" value="NZ_BMEA01000001.1"/>
</dbReference>
<keyword evidence="6 11" id="KW-0697">Rotamase</keyword>
<dbReference type="EMBL" id="BMEA01000001">
    <property type="protein sequence ID" value="GGB70582.1"/>
    <property type="molecule type" value="Genomic_DNA"/>
</dbReference>
<dbReference type="InterPro" id="IPR001179">
    <property type="entry name" value="PPIase_FKBP_dom"/>
</dbReference>
<dbReference type="InterPro" id="IPR036611">
    <property type="entry name" value="Trigger_fac_ribosome-bd_sf"/>
</dbReference>
<dbReference type="GO" id="GO:0003755">
    <property type="term" value="F:peptidyl-prolyl cis-trans isomerase activity"/>
    <property type="evidence" value="ECO:0007669"/>
    <property type="project" value="UniProtKB-UniRule"/>
</dbReference>
<comment type="caution">
    <text evidence="15">The sequence shown here is derived from an EMBL/GenBank/DDBJ whole genome shotgun (WGS) entry which is preliminary data.</text>
</comment>
<evidence type="ECO:0000256" key="5">
    <source>
        <dbReference type="ARBA" id="ARBA00022618"/>
    </source>
</evidence>
<evidence type="ECO:0000256" key="12">
    <source>
        <dbReference type="PROSITE-ProRule" id="PRU00277"/>
    </source>
</evidence>
<proteinExistence type="inferred from homology"/>
<dbReference type="InterPro" id="IPR005215">
    <property type="entry name" value="Trig_fac"/>
</dbReference>
<keyword evidence="9 11" id="KW-0131">Cell cycle</keyword>
<dbReference type="GO" id="GO:0015031">
    <property type="term" value="P:protein transport"/>
    <property type="evidence" value="ECO:0007669"/>
    <property type="project" value="UniProtKB-UniRule"/>
</dbReference>
<dbReference type="SUPFAM" id="SSF102735">
    <property type="entry name" value="Trigger factor ribosome-binding domain"/>
    <property type="match status" value="1"/>
</dbReference>
<keyword evidence="7 11" id="KW-0143">Chaperone</keyword>
<dbReference type="GO" id="GO:0043335">
    <property type="term" value="P:protein unfolding"/>
    <property type="evidence" value="ECO:0007669"/>
    <property type="project" value="TreeGrafter"/>
</dbReference>
<dbReference type="Pfam" id="PF05698">
    <property type="entry name" value="Trigger_C"/>
    <property type="match status" value="1"/>
</dbReference>
<keyword evidence="8 11" id="KW-0413">Isomerase</keyword>
<dbReference type="NCBIfam" id="TIGR00115">
    <property type="entry name" value="tig"/>
    <property type="match status" value="1"/>
</dbReference>
<evidence type="ECO:0000256" key="6">
    <source>
        <dbReference type="ARBA" id="ARBA00023110"/>
    </source>
</evidence>
<dbReference type="Pfam" id="PF05697">
    <property type="entry name" value="Trigger_N"/>
    <property type="match status" value="1"/>
</dbReference>
<comment type="domain">
    <text evidence="11">Consists of 3 domains; the N-terminus binds the ribosome, the middle domain has PPIase activity, while the C-terminus has intrinsic chaperone activity on its own.</text>
</comment>
<evidence type="ECO:0000256" key="11">
    <source>
        <dbReference type="HAMAP-Rule" id="MF_00303"/>
    </source>
</evidence>
<sequence length="453" mass="49248">MKSAVETLSPTRVKLIVEVPFDELKPDLDKAYQTIGSQIQIPGFRKGKVPARIIDQRVGRGAVVQEAVNEALPRFFAEAVDAEGVKAIGQPEVDVTAVPLEDGQDFEFTVETDVRPDIELPELEGIAVEVDEVKASDDDVEERLTDLRQRFGTLSTVERAVENGDVLSIDLSATIDGEEIDSVEGVTYEVGSGNMLEGLDEAVTGAKAGDTVTFTAPLAGGDREGQDAECTVTVQSVKVRELPELDDDFAQLASQFDTLDELREDVVKQAEQAKKFEQGVQARDKVLEHLLEAVDVPVPDGIVEAEVNSHLEGEDRLEDDVHRAEVDESTRKALKGQFLLDALAEKLEISVEQPELIEYLIMSAQQYGMDPNQFAQAIDQQGQVPAMVQEVARRKALAAVLEKAVVTDTAGNSIDLNELVPQAETVDPELEADDAEVLETEAADAETEETAKA</sequence>
<feature type="domain" description="PPIase FKBP-type" evidence="14">
    <location>
        <begin position="164"/>
        <end position="217"/>
    </location>
</feature>
<dbReference type="PANTHER" id="PTHR30560">
    <property type="entry name" value="TRIGGER FACTOR CHAPERONE AND PEPTIDYL-PROLYL CIS/TRANS ISOMERASE"/>
    <property type="match status" value="1"/>
</dbReference>
<evidence type="ECO:0000259" key="14">
    <source>
        <dbReference type="PROSITE" id="PS50059"/>
    </source>
</evidence>
<evidence type="ECO:0000256" key="8">
    <source>
        <dbReference type="ARBA" id="ARBA00023235"/>
    </source>
</evidence>
<reference evidence="15" key="2">
    <citation type="submission" date="2020-09" db="EMBL/GenBank/DDBJ databases">
        <authorList>
            <person name="Sun Q."/>
            <person name="Zhou Y."/>
        </authorList>
    </citation>
    <scope>NUCLEOTIDE SEQUENCE</scope>
    <source>
        <strain evidence="15">CGMCC 1.10749</strain>
    </source>
</reference>
<evidence type="ECO:0000256" key="1">
    <source>
        <dbReference type="ARBA" id="ARBA00000971"/>
    </source>
</evidence>
<dbReference type="PANTHER" id="PTHR30560:SF3">
    <property type="entry name" value="TRIGGER FACTOR-LIKE PROTEIN TIG, CHLOROPLASTIC"/>
    <property type="match status" value="1"/>
</dbReference>
<dbReference type="PIRSF" id="PIRSF003095">
    <property type="entry name" value="Trigger_factor"/>
    <property type="match status" value="1"/>
</dbReference>
<dbReference type="PROSITE" id="PS50059">
    <property type="entry name" value="FKBP_PPIASE"/>
    <property type="match status" value="1"/>
</dbReference>
<evidence type="ECO:0000256" key="4">
    <source>
        <dbReference type="ARBA" id="ARBA00016902"/>
    </source>
</evidence>
<evidence type="ECO:0000313" key="15">
    <source>
        <dbReference type="EMBL" id="GGB70582.1"/>
    </source>
</evidence>
<dbReference type="SUPFAM" id="SSF54534">
    <property type="entry name" value="FKBP-like"/>
    <property type="match status" value="1"/>
</dbReference>
<comment type="function">
    <text evidence="11">Involved in protein export. Acts as a chaperone by maintaining the newly synthesized protein in an open conformation. Functions as a peptidyl-prolyl cis-trans isomerase.</text>
</comment>
<dbReference type="GO" id="GO:0043022">
    <property type="term" value="F:ribosome binding"/>
    <property type="evidence" value="ECO:0007669"/>
    <property type="project" value="TreeGrafter"/>
</dbReference>
<name>A0A8H9KR59_9MICO</name>
<dbReference type="GO" id="GO:0051083">
    <property type="term" value="P:'de novo' cotranslational protein folding"/>
    <property type="evidence" value="ECO:0007669"/>
    <property type="project" value="TreeGrafter"/>
</dbReference>
<dbReference type="SUPFAM" id="SSF109998">
    <property type="entry name" value="Triger factor/SurA peptide-binding domain-like"/>
    <property type="match status" value="1"/>
</dbReference>
<dbReference type="InterPro" id="IPR027304">
    <property type="entry name" value="Trigger_fact/SurA_dom_sf"/>
</dbReference>
<dbReference type="GO" id="GO:0051301">
    <property type="term" value="P:cell division"/>
    <property type="evidence" value="ECO:0007669"/>
    <property type="project" value="UniProtKB-KW"/>
</dbReference>
<evidence type="ECO:0000313" key="16">
    <source>
        <dbReference type="Proteomes" id="UP000628079"/>
    </source>
</evidence>
<dbReference type="HAMAP" id="MF_00303">
    <property type="entry name" value="Trigger_factor_Tig"/>
    <property type="match status" value="1"/>
</dbReference>
<gene>
    <name evidence="11 15" type="primary">tig</name>
    <name evidence="15" type="ORF">GCM10011314_07400</name>
</gene>
<comment type="subcellular location">
    <subcellularLocation>
        <location evidence="11">Cytoplasm</location>
    </subcellularLocation>
    <text evidence="11">About half TF is bound to the ribosome near the polypeptide exit tunnel while the other half is free in the cytoplasm.</text>
</comment>
<keyword evidence="5 11" id="KW-0132">Cell division</keyword>
<dbReference type="EC" id="5.2.1.8" evidence="3 11"/>
<evidence type="ECO:0000256" key="7">
    <source>
        <dbReference type="ARBA" id="ARBA00023186"/>
    </source>
</evidence>
<dbReference type="InterPro" id="IPR008880">
    <property type="entry name" value="Trigger_fac_C"/>
</dbReference>
<dbReference type="Gene3D" id="3.30.70.1050">
    <property type="entry name" value="Trigger factor ribosome-binding domain"/>
    <property type="match status" value="1"/>
</dbReference>
<dbReference type="InterPro" id="IPR037041">
    <property type="entry name" value="Trigger_fac_C_sf"/>
</dbReference>
<accession>A0A8H9KR59</accession>
<protein>
    <recommendedName>
        <fullName evidence="4 11">Trigger factor</fullName>
        <shortName evidence="11">TF</shortName>
        <ecNumber evidence="3 11">5.2.1.8</ecNumber>
    </recommendedName>
    <alternativeName>
        <fullName evidence="10 11">PPIase</fullName>
    </alternativeName>
</protein>
<dbReference type="Gene3D" id="3.10.50.40">
    <property type="match status" value="1"/>
</dbReference>
<organism evidence="15 16">
    <name type="scientific">Knoellia flava</name>
    <dbReference type="NCBI Taxonomy" id="913969"/>
    <lineage>
        <taxon>Bacteria</taxon>
        <taxon>Bacillati</taxon>
        <taxon>Actinomycetota</taxon>
        <taxon>Actinomycetes</taxon>
        <taxon>Micrococcales</taxon>
        <taxon>Intrasporangiaceae</taxon>
        <taxon>Knoellia</taxon>
    </lineage>
</organism>
<dbReference type="Proteomes" id="UP000628079">
    <property type="component" value="Unassembled WGS sequence"/>
</dbReference>
<comment type="catalytic activity">
    <reaction evidence="1 11 12">
        <text>[protein]-peptidylproline (omega=180) = [protein]-peptidylproline (omega=0)</text>
        <dbReference type="Rhea" id="RHEA:16237"/>
        <dbReference type="Rhea" id="RHEA-COMP:10747"/>
        <dbReference type="Rhea" id="RHEA-COMP:10748"/>
        <dbReference type="ChEBI" id="CHEBI:83833"/>
        <dbReference type="ChEBI" id="CHEBI:83834"/>
        <dbReference type="EC" id="5.2.1.8"/>
    </reaction>
</comment>
<dbReference type="GO" id="GO:0005737">
    <property type="term" value="C:cytoplasm"/>
    <property type="evidence" value="ECO:0007669"/>
    <property type="project" value="UniProtKB-SubCell"/>
</dbReference>
<evidence type="ECO:0000256" key="9">
    <source>
        <dbReference type="ARBA" id="ARBA00023306"/>
    </source>
</evidence>
<dbReference type="GO" id="GO:0044183">
    <property type="term" value="F:protein folding chaperone"/>
    <property type="evidence" value="ECO:0007669"/>
    <property type="project" value="TreeGrafter"/>
</dbReference>
<dbReference type="InterPro" id="IPR008881">
    <property type="entry name" value="Trigger_fac_ribosome-bd_bac"/>
</dbReference>
<dbReference type="InterPro" id="IPR046357">
    <property type="entry name" value="PPIase_dom_sf"/>
</dbReference>
<dbReference type="Gene3D" id="1.10.3120.10">
    <property type="entry name" value="Trigger factor, C-terminal domain"/>
    <property type="match status" value="1"/>
</dbReference>
<reference evidence="15" key="1">
    <citation type="journal article" date="2014" name="Int. J. Syst. Evol. Microbiol.">
        <title>Complete genome sequence of Corynebacterium casei LMG S-19264T (=DSM 44701T), isolated from a smear-ripened cheese.</title>
        <authorList>
            <consortium name="US DOE Joint Genome Institute (JGI-PGF)"/>
            <person name="Walter F."/>
            <person name="Albersmeier A."/>
            <person name="Kalinowski J."/>
            <person name="Ruckert C."/>
        </authorList>
    </citation>
    <scope>NUCLEOTIDE SEQUENCE</scope>
    <source>
        <strain evidence="15">CGMCC 1.10749</strain>
    </source>
</reference>